<evidence type="ECO:0000256" key="1">
    <source>
        <dbReference type="SAM" id="SignalP"/>
    </source>
</evidence>
<protein>
    <submittedName>
        <fullName evidence="3">Uncharacterized protein</fullName>
    </submittedName>
</protein>
<keyword evidence="2" id="KW-1185">Reference proteome</keyword>
<feature type="signal peptide" evidence="1">
    <location>
        <begin position="1"/>
        <end position="22"/>
    </location>
</feature>
<name>A0A915DQW6_9BILA</name>
<evidence type="ECO:0000313" key="3">
    <source>
        <dbReference type="WBParaSite" id="jg21969"/>
    </source>
</evidence>
<feature type="chain" id="PRO_5037196083" evidence="1">
    <location>
        <begin position="23"/>
        <end position="195"/>
    </location>
</feature>
<keyword evidence="1" id="KW-0732">Signal</keyword>
<accession>A0A915DQW6</accession>
<evidence type="ECO:0000313" key="2">
    <source>
        <dbReference type="Proteomes" id="UP000887574"/>
    </source>
</evidence>
<proteinExistence type="predicted"/>
<dbReference type="AlphaFoldDB" id="A0A915DQW6"/>
<reference evidence="3" key="1">
    <citation type="submission" date="2022-11" db="UniProtKB">
        <authorList>
            <consortium name="WormBaseParasite"/>
        </authorList>
    </citation>
    <scope>IDENTIFICATION</scope>
</reference>
<dbReference type="WBParaSite" id="jg21969">
    <property type="protein sequence ID" value="jg21969"/>
    <property type="gene ID" value="jg21969"/>
</dbReference>
<sequence length="195" mass="21866">MQPSSLLLTLCVALAQLPSNIALWRHSISPARIAVNEKIKNNHPGKIQLAETLAGHNNEQETMDDIYKAIKKVVDDLPKNLVLVYNSSQAVKAGYLDDWEEAPHKVVNEFGKNLTAQRGYQQGQLTKQDENALYFLLLKLAAEYRDTFNADYKVKKEIHLVPIAKIESNASYVVGVMHKYNETLNAIGVLVVKPK</sequence>
<organism evidence="2 3">
    <name type="scientific">Ditylenchus dipsaci</name>
    <dbReference type="NCBI Taxonomy" id="166011"/>
    <lineage>
        <taxon>Eukaryota</taxon>
        <taxon>Metazoa</taxon>
        <taxon>Ecdysozoa</taxon>
        <taxon>Nematoda</taxon>
        <taxon>Chromadorea</taxon>
        <taxon>Rhabditida</taxon>
        <taxon>Tylenchina</taxon>
        <taxon>Tylenchomorpha</taxon>
        <taxon>Sphaerularioidea</taxon>
        <taxon>Anguinidae</taxon>
        <taxon>Anguininae</taxon>
        <taxon>Ditylenchus</taxon>
    </lineage>
</organism>
<dbReference type="Proteomes" id="UP000887574">
    <property type="component" value="Unplaced"/>
</dbReference>